<dbReference type="EMBL" id="AWWV01004287">
    <property type="protein sequence ID" value="OMP07636.1"/>
    <property type="molecule type" value="Genomic_DNA"/>
</dbReference>
<dbReference type="AlphaFoldDB" id="A0A1R3KK11"/>
<organism evidence="2 6">
    <name type="scientific">Corchorus capsularis</name>
    <name type="common">Jute</name>
    <dbReference type="NCBI Taxonomy" id="210143"/>
    <lineage>
        <taxon>Eukaryota</taxon>
        <taxon>Viridiplantae</taxon>
        <taxon>Streptophyta</taxon>
        <taxon>Embryophyta</taxon>
        <taxon>Tracheophyta</taxon>
        <taxon>Spermatophyta</taxon>
        <taxon>Magnoliopsida</taxon>
        <taxon>eudicotyledons</taxon>
        <taxon>Gunneridae</taxon>
        <taxon>Pentapetalae</taxon>
        <taxon>rosids</taxon>
        <taxon>malvids</taxon>
        <taxon>Malvales</taxon>
        <taxon>Malvaceae</taxon>
        <taxon>Grewioideae</taxon>
        <taxon>Apeibeae</taxon>
        <taxon>Corchorus</taxon>
    </lineage>
</organism>
<dbReference type="Gramene" id="OMP07426">
    <property type="protein sequence ID" value="OMP07426"/>
    <property type="gene ID" value="CCACVL1_01304"/>
</dbReference>
<proteinExistence type="predicted"/>
<keyword evidence="6" id="KW-1185">Reference proteome</keyword>
<evidence type="ECO:0000256" key="1">
    <source>
        <dbReference type="SAM" id="MobiDB-lite"/>
    </source>
</evidence>
<dbReference type="EMBL" id="AWWV01002548">
    <property type="protein sequence ID" value="OMP10389.1"/>
    <property type="molecule type" value="Genomic_DNA"/>
</dbReference>
<evidence type="ECO:0000313" key="4">
    <source>
        <dbReference type="EMBL" id="OMP10389.1"/>
    </source>
</evidence>
<dbReference type="EMBL" id="AWWV01004440">
    <property type="protein sequence ID" value="OMP07426.1"/>
    <property type="molecule type" value="Genomic_DNA"/>
</dbReference>
<evidence type="ECO:0000313" key="2">
    <source>
        <dbReference type="EMBL" id="OMP07426.1"/>
    </source>
</evidence>
<comment type="caution">
    <text evidence="2">The sequence shown here is derived from an EMBL/GenBank/DDBJ whole genome shotgun (WGS) entry which is preliminary data.</text>
</comment>
<gene>
    <name evidence="5" type="ORF">CCACVL1_00783</name>
    <name evidence="4" type="ORF">CCACVL1_00979</name>
    <name evidence="3" type="ORF">CCACVL1_01258</name>
    <name evidence="2" type="ORF">CCACVL1_01304</name>
</gene>
<dbReference type="Gramene" id="OMP10389">
    <property type="protein sequence ID" value="OMP10389"/>
    <property type="gene ID" value="CCACVL1_00979"/>
</dbReference>
<name>A0A1R3KK11_COCAP</name>
<dbReference type="EMBL" id="AWWV01001897">
    <property type="protein sequence ID" value="OMP10808.1"/>
    <property type="molecule type" value="Genomic_DNA"/>
</dbReference>
<evidence type="ECO:0000313" key="3">
    <source>
        <dbReference type="EMBL" id="OMP07636.1"/>
    </source>
</evidence>
<evidence type="ECO:0000313" key="5">
    <source>
        <dbReference type="EMBL" id="OMP10808.1"/>
    </source>
</evidence>
<dbReference type="Proteomes" id="UP000188268">
    <property type="component" value="Unassembled WGS sequence"/>
</dbReference>
<dbReference type="OrthoDB" id="1003510at2759"/>
<sequence length="46" mass="5139">MGTTEPVNAEGSIEMKTNPNDLSGRMAEQTRDHFISFYSDSDSERS</sequence>
<dbReference type="Gramene" id="OMP07636">
    <property type="protein sequence ID" value="OMP07636"/>
    <property type="gene ID" value="CCACVL1_01258"/>
</dbReference>
<accession>A0A1R3KK11</accession>
<protein>
    <submittedName>
        <fullName evidence="2">Uncharacterized protein</fullName>
    </submittedName>
</protein>
<feature type="region of interest" description="Disordered" evidence="1">
    <location>
        <begin position="1"/>
        <end position="25"/>
    </location>
</feature>
<dbReference type="Gramene" id="OMP10808">
    <property type="protein sequence ID" value="OMP10808"/>
    <property type="gene ID" value="CCACVL1_00783"/>
</dbReference>
<reference evidence="2 6" key="1">
    <citation type="submission" date="2013-09" db="EMBL/GenBank/DDBJ databases">
        <title>Corchorus capsularis genome sequencing.</title>
        <authorList>
            <person name="Alam M."/>
            <person name="Haque M.S."/>
            <person name="Islam M.S."/>
            <person name="Emdad E.M."/>
            <person name="Islam M.M."/>
            <person name="Ahmed B."/>
            <person name="Halim A."/>
            <person name="Hossen Q.M.M."/>
            <person name="Hossain M.Z."/>
            <person name="Ahmed R."/>
            <person name="Khan M.M."/>
            <person name="Islam R."/>
            <person name="Rashid M.M."/>
            <person name="Khan S.A."/>
            <person name="Rahman M.S."/>
            <person name="Alam M."/>
        </authorList>
    </citation>
    <scope>NUCLEOTIDE SEQUENCE [LARGE SCALE GENOMIC DNA]</scope>
    <source>
        <strain evidence="6">cv. CVL-1</strain>
        <tissue evidence="2">Whole seedling</tissue>
    </source>
</reference>
<evidence type="ECO:0000313" key="6">
    <source>
        <dbReference type="Proteomes" id="UP000188268"/>
    </source>
</evidence>